<protein>
    <recommendedName>
        <fullName evidence="3">MarR family transcriptional regulator</fullName>
    </recommendedName>
</protein>
<sequence length="123" mass="14932">MVSMYRIKLRRAYDEKGSDDGYRVLVDRMWPRGIKKEDLSYSWWPKEIAPSKDLIEWFGHDPDKFESFKKDYKKELEKNELKDEFIDKVEKQLQKHNVTFIFGAKDTEHNQAVVLKEWMEDKL</sequence>
<keyword evidence="2" id="KW-1185">Reference proteome</keyword>
<gene>
    <name evidence="1" type="ORF">AKA01nite_03940</name>
</gene>
<evidence type="ECO:0000313" key="2">
    <source>
        <dbReference type="Proteomes" id="UP000321662"/>
    </source>
</evidence>
<reference evidence="1 2" key="1">
    <citation type="submission" date="2019-07" db="EMBL/GenBank/DDBJ databases">
        <title>Whole genome shotgun sequence of Alkalibacterium kapii NBRC 103247.</title>
        <authorList>
            <person name="Hosoyama A."/>
            <person name="Uohara A."/>
            <person name="Ohji S."/>
            <person name="Ichikawa N."/>
        </authorList>
    </citation>
    <scope>NUCLEOTIDE SEQUENCE [LARGE SCALE GENOMIC DNA]</scope>
    <source>
        <strain evidence="1 2">NBRC 103247</strain>
    </source>
</reference>
<evidence type="ECO:0008006" key="3">
    <source>
        <dbReference type="Google" id="ProtNLM"/>
    </source>
</evidence>
<dbReference type="PANTHER" id="PTHR36849">
    <property type="entry name" value="CYTOPLASMIC PROTEIN-RELATED"/>
    <property type="match status" value="1"/>
</dbReference>
<dbReference type="PANTHER" id="PTHR36849:SF1">
    <property type="entry name" value="CYTOPLASMIC PROTEIN"/>
    <property type="match status" value="1"/>
</dbReference>
<accession>A0A511ASR4</accession>
<dbReference type="Proteomes" id="UP000321662">
    <property type="component" value="Unassembled WGS sequence"/>
</dbReference>
<dbReference type="Pfam" id="PF22752">
    <property type="entry name" value="DUF488-N3i"/>
    <property type="match status" value="1"/>
</dbReference>
<evidence type="ECO:0000313" key="1">
    <source>
        <dbReference type="EMBL" id="GEK90772.1"/>
    </source>
</evidence>
<dbReference type="EMBL" id="BJUY01000003">
    <property type="protein sequence ID" value="GEK90772.1"/>
    <property type="molecule type" value="Genomic_DNA"/>
</dbReference>
<dbReference type="AlphaFoldDB" id="A0A511ASR4"/>
<name>A0A511ASR4_9LACT</name>
<comment type="caution">
    <text evidence="1">The sequence shown here is derived from an EMBL/GenBank/DDBJ whole genome shotgun (WGS) entry which is preliminary data.</text>
</comment>
<organism evidence="1 2">
    <name type="scientific">Alkalibacterium kapii</name>
    <dbReference type="NCBI Taxonomy" id="426704"/>
    <lineage>
        <taxon>Bacteria</taxon>
        <taxon>Bacillati</taxon>
        <taxon>Bacillota</taxon>
        <taxon>Bacilli</taxon>
        <taxon>Lactobacillales</taxon>
        <taxon>Carnobacteriaceae</taxon>
        <taxon>Alkalibacterium</taxon>
    </lineage>
</organism>
<dbReference type="InterPro" id="IPR052552">
    <property type="entry name" value="YeaO-like"/>
</dbReference>
<proteinExistence type="predicted"/>